<dbReference type="AlphaFoldDB" id="A0AAV5QLU8"/>
<accession>A0AAV5QLU8</accession>
<protein>
    <submittedName>
        <fullName evidence="3">Snd3 protein</fullName>
    </submittedName>
</protein>
<dbReference type="RefSeq" id="XP_064852666.1">
    <property type="nucleotide sequence ID" value="XM_064996594.1"/>
</dbReference>
<sequence length="219" mass="24440">MCFLFLTTDFSPSTTIFNQSINQSIDQPLITMNPAISNLVLMLVMMQVSKRLDWENPSTILYVRILYVSATVITLSIYLITRQIIINKNDQTTLKYLDEPNKLSGETEKKLVTTTVKQYDIGQINQCIKGVFTGLAMTGFMHLYMKYTNPLLMQSLSPLKGAVEANIVKIHLFGKQPINDLARPFKAASLFGALDPNASTDKHSIEKAEVSGKGGVKEE</sequence>
<dbReference type="PANTHER" id="PTHR28112:SF1">
    <property type="entry name" value="SRP-INDEPENDENT TARGETING PROTEIN 3"/>
    <property type="match status" value="1"/>
</dbReference>
<keyword evidence="2" id="KW-0472">Membrane</keyword>
<organism evidence="3 4">
    <name type="scientific">Saccharomycopsis crataegensis</name>
    <dbReference type="NCBI Taxonomy" id="43959"/>
    <lineage>
        <taxon>Eukaryota</taxon>
        <taxon>Fungi</taxon>
        <taxon>Dikarya</taxon>
        <taxon>Ascomycota</taxon>
        <taxon>Saccharomycotina</taxon>
        <taxon>Saccharomycetes</taxon>
        <taxon>Saccharomycopsidaceae</taxon>
        <taxon>Saccharomycopsis</taxon>
    </lineage>
</organism>
<dbReference type="Pfam" id="PF10032">
    <property type="entry name" value="Pho88"/>
    <property type="match status" value="1"/>
</dbReference>
<dbReference type="EMBL" id="BTFZ01000010">
    <property type="protein sequence ID" value="GMM35666.1"/>
    <property type="molecule type" value="Genomic_DNA"/>
</dbReference>
<keyword evidence="4" id="KW-1185">Reference proteome</keyword>
<dbReference type="GO" id="GO:0045047">
    <property type="term" value="P:protein targeting to ER"/>
    <property type="evidence" value="ECO:0007669"/>
    <property type="project" value="InterPro"/>
</dbReference>
<keyword evidence="2" id="KW-0812">Transmembrane</keyword>
<proteinExistence type="predicted"/>
<comment type="caution">
    <text evidence="3">The sequence shown here is derived from an EMBL/GenBank/DDBJ whole genome shotgun (WGS) entry which is preliminary data.</text>
</comment>
<evidence type="ECO:0000256" key="2">
    <source>
        <dbReference type="SAM" id="Phobius"/>
    </source>
</evidence>
<feature type="region of interest" description="Disordered" evidence="1">
    <location>
        <begin position="197"/>
        <end position="219"/>
    </location>
</feature>
<reference evidence="3 4" key="1">
    <citation type="journal article" date="2023" name="Elife">
        <title>Identification of key yeast species and microbe-microbe interactions impacting larval growth of Drosophila in the wild.</title>
        <authorList>
            <person name="Mure A."/>
            <person name="Sugiura Y."/>
            <person name="Maeda R."/>
            <person name="Honda K."/>
            <person name="Sakurai N."/>
            <person name="Takahashi Y."/>
            <person name="Watada M."/>
            <person name="Katoh T."/>
            <person name="Gotoh A."/>
            <person name="Gotoh Y."/>
            <person name="Taniguchi I."/>
            <person name="Nakamura K."/>
            <person name="Hayashi T."/>
            <person name="Katayama T."/>
            <person name="Uemura T."/>
            <person name="Hattori Y."/>
        </authorList>
    </citation>
    <scope>NUCLEOTIDE SEQUENCE [LARGE SCALE GENOMIC DNA]</scope>
    <source>
        <strain evidence="3 4">SC-9</strain>
    </source>
</reference>
<feature type="transmembrane region" description="Helical" evidence="2">
    <location>
        <begin position="29"/>
        <end position="48"/>
    </location>
</feature>
<dbReference type="InterPro" id="IPR012098">
    <property type="entry name" value="SND3_fun"/>
</dbReference>
<dbReference type="GO" id="GO:0005783">
    <property type="term" value="C:endoplasmic reticulum"/>
    <property type="evidence" value="ECO:0007669"/>
    <property type="project" value="InterPro"/>
</dbReference>
<dbReference type="GeneID" id="90073645"/>
<feature type="transmembrane region" description="Helical" evidence="2">
    <location>
        <begin position="60"/>
        <end position="80"/>
    </location>
</feature>
<dbReference type="PIRSF" id="PIRSF008756">
    <property type="entry name" value="P_tr_PHO88"/>
    <property type="match status" value="1"/>
</dbReference>
<keyword evidence="2" id="KW-1133">Transmembrane helix</keyword>
<name>A0AAV5QLU8_9ASCO</name>
<evidence type="ECO:0000313" key="3">
    <source>
        <dbReference type="EMBL" id="GMM35666.1"/>
    </source>
</evidence>
<dbReference type="PANTHER" id="PTHR28112">
    <property type="entry name" value="SRP-INDEPENDENT TARGETING PROTEIN 3"/>
    <property type="match status" value="1"/>
</dbReference>
<feature type="compositionally biased region" description="Basic and acidic residues" evidence="1">
    <location>
        <begin position="200"/>
        <end position="219"/>
    </location>
</feature>
<dbReference type="Proteomes" id="UP001360560">
    <property type="component" value="Unassembled WGS sequence"/>
</dbReference>
<evidence type="ECO:0000313" key="4">
    <source>
        <dbReference type="Proteomes" id="UP001360560"/>
    </source>
</evidence>
<evidence type="ECO:0000256" key="1">
    <source>
        <dbReference type="SAM" id="MobiDB-lite"/>
    </source>
</evidence>
<gene>
    <name evidence="3" type="ORF">DASC09_029910</name>
</gene>
<dbReference type="GO" id="GO:0005739">
    <property type="term" value="C:mitochondrion"/>
    <property type="evidence" value="ECO:0007669"/>
    <property type="project" value="TreeGrafter"/>
</dbReference>